<evidence type="ECO:0000313" key="1">
    <source>
        <dbReference type="EMBL" id="BAQ67843.1"/>
    </source>
</evidence>
<dbReference type="EMBL" id="AP014800">
    <property type="protein sequence ID" value="BAQ67843.1"/>
    <property type="molecule type" value="Genomic_DNA"/>
</dbReference>
<dbReference type="AlphaFoldDB" id="A0A0D6AY56"/>
<dbReference type="PATRIC" id="fig|35806.4.peg.690"/>
<evidence type="ECO:0008006" key="3">
    <source>
        <dbReference type="Google" id="ProtNLM"/>
    </source>
</evidence>
<evidence type="ECO:0000313" key="2">
    <source>
        <dbReference type="Proteomes" id="UP000064912"/>
    </source>
</evidence>
<dbReference type="eggNOG" id="ENOG5032SUA">
    <property type="taxonomic scope" value="Bacteria"/>
</dbReference>
<protein>
    <recommendedName>
        <fullName evidence="3">Phage virion morphogenesis protein</fullName>
    </recommendedName>
</protein>
<reference evidence="1 2" key="1">
    <citation type="submission" date="2015-02" db="EMBL/GenBank/DDBJ databases">
        <title>Genome sequene of Rhodovulum sulfidophilum DSM 2351.</title>
        <authorList>
            <person name="Nagao N."/>
        </authorList>
    </citation>
    <scope>NUCLEOTIDE SEQUENCE [LARGE SCALE GENOMIC DNA]</scope>
    <source>
        <strain evidence="1 2">DSM 2351</strain>
    </source>
</reference>
<name>A0A0D6AY56_RHOSU</name>
<sequence>MKLTAGVSPSDLRKLVSRLREVERKQMPYATMLALNATGEAVLEENRTLMRKVFDRPTRWTLNAFFLRRATKRKPEATVERKDAPRGRHYLEVEERGGTRPKTGIERLIIGNVAYEDHIEAVVPARGARLNAHGNLPAGQIQRALSNIGAQQDRAQNSTDGSRKRSARAARYFVPKPGQLSPGVWKRQGKRLTKFLSFTDRLPRYSARFDMEGHGRIVAAREMPDRMRAAIRKAFSTAR</sequence>
<gene>
    <name evidence="1" type="ORF">NHU_00674</name>
</gene>
<accession>A0A0D6AY56</accession>
<organism evidence="1 2">
    <name type="scientific">Rhodovulum sulfidophilum</name>
    <name type="common">Rhodobacter sulfidophilus</name>
    <dbReference type="NCBI Taxonomy" id="35806"/>
    <lineage>
        <taxon>Bacteria</taxon>
        <taxon>Pseudomonadati</taxon>
        <taxon>Pseudomonadota</taxon>
        <taxon>Alphaproteobacteria</taxon>
        <taxon>Rhodobacterales</taxon>
        <taxon>Paracoccaceae</taxon>
        <taxon>Rhodovulum</taxon>
    </lineage>
</organism>
<dbReference type="Proteomes" id="UP000064912">
    <property type="component" value="Chromosome"/>
</dbReference>
<proteinExistence type="predicted"/>
<dbReference type="KEGG" id="rsu:NHU_00674"/>